<comment type="similarity">
    <text evidence="1">Belongs to the TCP10 family.</text>
</comment>
<evidence type="ECO:0000256" key="2">
    <source>
        <dbReference type="SAM" id="Coils"/>
    </source>
</evidence>
<sequence length="1058" mass="120522">MHVNETKNQRCSITLSEDIPVSGIDVSFEEFLAREIRKSDKKELKPVVKACKTMYKRSFLKKGARGWWMQRPDAEKKVVKHSLNDQVKLKTESAMPKMLKQSREGTSSFISSLESLSLAQKQVETIVNAPKIMSLSESQIQQTDAMKWSRNEVEQLRTQNDHVTAWKNASMKSTTSTDIMGIQNVRRSFEATQEREANAMAEFEAIERDLAAEKEAFWREQELKQQDWSVGLSKQSFCDNQSGSNNRRMSYSSFKSGLYEEEKSRRQIASQSSSFDDSLDGEVDSSLAFNDYFAVEDNGMSDQDDLAYQLRHVYACENRYGDLPSDSSAVSFDNSVPWDEDLALQLRQNVTCEQSSPMAAAGLLVSSNKLATEEDVRHQAAKREMYHAKHSGVDTNALGCNKSSIPYCRPKINASSSSLIQYVLEESGKDDKGNYASFSSEDDVSLVGDSSSINAALSDPLSPPSVQVLSSSRSTPTRMNQKLAATRTSSSPRKGDDDKRTRQINVITATSSRGSINQKLGSSDYKLTHSRAQLVQQADSEKMFPAFIEEKLKELEAEVKLYKAETLQLQKRKNFYNQEVKKLALERKEFEWFQQQQRLLIEEEWDRERTKMKEEAKVQERQWKLRINSIISHRDQKDCGELEMLKAQIAKMQIDENESTSIWKVEIDDMRQRVLDLEKKNRELTDEITFLEKDRLQQWEQYGRSLKERQETLGSASKFGVTCTVPSVLCKKNEMRVMNNTTAMKESTDEHLQRWNRSHENLPETSEENDLMVRPAPHNCLQSNVADSYEPNQYRFDRESAHKSLSDSGTCENQSGRPSVKEMDIVSDADNALASNAATYEWALPADGNDDGIPAVVFADQKSKKYEEDGVISASTSSLSEHKVVTHEIERTSKRKEVLYADGSRKIIFPDGNEKDIDANGHTVIKFTNGDYKELFPETGISVYYYYKAQTKLTTYPDNQKVYEFPNQQLETRMPNGTTEIQFSDGTKKTIRPNGDELSVFPDGTTMLEQLGRLREVTLLNKKKICYLRDGQMVCVLPNGQEIHIRSDYELKQLIESS</sequence>
<name>A0ABN8CLZ9_9STRA</name>
<dbReference type="InterPro" id="IPR009852">
    <property type="entry name" value="CENPJ_C_dom"/>
</dbReference>
<protein>
    <recommendedName>
        <fullName evidence="4">Centromere protein J C-terminal domain-containing protein</fullName>
    </recommendedName>
</protein>
<keyword evidence="6" id="KW-1185">Reference proteome</keyword>
<evidence type="ECO:0000256" key="3">
    <source>
        <dbReference type="SAM" id="MobiDB-lite"/>
    </source>
</evidence>
<feature type="domain" description="Centromere protein J C-terminal" evidence="4">
    <location>
        <begin position="975"/>
        <end position="1007"/>
    </location>
</feature>
<feature type="compositionally biased region" description="Low complexity" evidence="3">
    <location>
        <begin position="457"/>
        <end position="474"/>
    </location>
</feature>
<evidence type="ECO:0000256" key="1">
    <source>
        <dbReference type="ARBA" id="ARBA00005627"/>
    </source>
</evidence>
<evidence type="ECO:0000313" key="5">
    <source>
        <dbReference type="EMBL" id="CAH0513291.1"/>
    </source>
</evidence>
<dbReference type="InterPro" id="IPR047002">
    <property type="entry name" value="Tcp10_C_sf"/>
</dbReference>
<feature type="region of interest" description="Disordered" evidence="3">
    <location>
        <begin position="455"/>
        <end position="501"/>
    </location>
</feature>
<dbReference type="Pfam" id="PF07202">
    <property type="entry name" value="Tcp10_C"/>
    <property type="match status" value="1"/>
</dbReference>
<dbReference type="PANTHER" id="PTHR10331:SF6">
    <property type="entry name" value="SPINDLE ASSEMBLY ABNORMAL 4"/>
    <property type="match status" value="1"/>
</dbReference>
<feature type="coiled-coil region" evidence="2">
    <location>
        <begin position="667"/>
        <end position="694"/>
    </location>
</feature>
<comment type="caution">
    <text evidence="5">The sequence shown here is derived from an EMBL/GenBank/DDBJ whole genome shotgun (WGS) entry which is preliminary data.</text>
</comment>
<gene>
    <name evidence="5" type="ORF">PBS001_LOCUS108</name>
</gene>
<proteinExistence type="inferred from homology"/>
<organism evidence="5 6">
    <name type="scientific">Peronospora belbahrii</name>
    <dbReference type="NCBI Taxonomy" id="622444"/>
    <lineage>
        <taxon>Eukaryota</taxon>
        <taxon>Sar</taxon>
        <taxon>Stramenopiles</taxon>
        <taxon>Oomycota</taxon>
        <taxon>Peronosporomycetes</taxon>
        <taxon>Peronosporales</taxon>
        <taxon>Peronosporaceae</taxon>
        <taxon>Peronospora</taxon>
    </lineage>
</organism>
<dbReference type="Gene3D" id="2.60.450.20">
    <property type="match status" value="1"/>
</dbReference>
<dbReference type="Proteomes" id="UP001158986">
    <property type="component" value="Unassembled WGS sequence"/>
</dbReference>
<dbReference type="PANTHER" id="PTHR10331">
    <property type="entry name" value="T COMPLEX PROTEIN 10"/>
    <property type="match status" value="1"/>
</dbReference>
<reference evidence="5 6" key="1">
    <citation type="submission" date="2021-11" db="EMBL/GenBank/DDBJ databases">
        <authorList>
            <person name="Islam A."/>
            <person name="Islam S."/>
            <person name="Flora M.S."/>
            <person name="Rahman M."/>
            <person name="Ziaur R.M."/>
            <person name="Epstein J.H."/>
            <person name="Hassan M."/>
            <person name="Klassen M."/>
            <person name="Woodard K."/>
            <person name="Webb A."/>
            <person name="Webby R.J."/>
            <person name="El Zowalaty M.E."/>
        </authorList>
    </citation>
    <scope>NUCLEOTIDE SEQUENCE [LARGE SCALE GENOMIC DNA]</scope>
    <source>
        <strain evidence="5">Pbs1</strain>
    </source>
</reference>
<keyword evidence="2" id="KW-0175">Coiled coil</keyword>
<accession>A0ABN8CLZ9</accession>
<dbReference type="EMBL" id="CAKLCB010000010">
    <property type="protein sequence ID" value="CAH0513291.1"/>
    <property type="molecule type" value="Genomic_DNA"/>
</dbReference>
<evidence type="ECO:0000313" key="6">
    <source>
        <dbReference type="Proteomes" id="UP001158986"/>
    </source>
</evidence>
<dbReference type="InterPro" id="IPR026581">
    <property type="entry name" value="TCP10L/CENPJ"/>
</dbReference>
<evidence type="ECO:0000259" key="4">
    <source>
        <dbReference type="Pfam" id="PF07202"/>
    </source>
</evidence>